<keyword evidence="3" id="KW-1185">Reference proteome</keyword>
<reference evidence="2 3" key="1">
    <citation type="submission" date="2019-12" db="EMBL/GenBank/DDBJ databases">
        <title>Novel species isolated from a subtropical stream in China.</title>
        <authorList>
            <person name="Lu H."/>
        </authorList>
    </citation>
    <scope>NUCLEOTIDE SEQUENCE [LARGE SCALE GENOMIC DNA]</scope>
    <source>
        <strain evidence="2 3">CY13W</strain>
    </source>
</reference>
<keyword evidence="1" id="KW-0732">Signal</keyword>
<comment type="caution">
    <text evidence="2">The sequence shown here is derived from an EMBL/GenBank/DDBJ whole genome shotgun (WGS) entry which is preliminary data.</text>
</comment>
<evidence type="ECO:0008006" key="4">
    <source>
        <dbReference type="Google" id="ProtNLM"/>
    </source>
</evidence>
<proteinExistence type="predicted"/>
<dbReference type="EMBL" id="WWCM01000007">
    <property type="protein sequence ID" value="MYM40046.1"/>
    <property type="molecule type" value="Genomic_DNA"/>
</dbReference>
<dbReference type="Proteomes" id="UP000478090">
    <property type="component" value="Unassembled WGS sequence"/>
</dbReference>
<name>A0ABW9VKR6_9BURK</name>
<feature type="chain" id="PRO_5045106240" description="GlyGly-CTERM sorting domain-containing protein" evidence="1">
    <location>
        <begin position="23"/>
        <end position="62"/>
    </location>
</feature>
<evidence type="ECO:0000313" key="3">
    <source>
        <dbReference type="Proteomes" id="UP000478090"/>
    </source>
</evidence>
<accession>A0ABW9VKR6</accession>
<feature type="signal peptide" evidence="1">
    <location>
        <begin position="1"/>
        <end position="22"/>
    </location>
</feature>
<evidence type="ECO:0000313" key="2">
    <source>
        <dbReference type="EMBL" id="MYM40046.1"/>
    </source>
</evidence>
<protein>
    <recommendedName>
        <fullName evidence="4">GlyGly-CTERM sorting domain-containing protein</fullName>
    </recommendedName>
</protein>
<gene>
    <name evidence="2" type="ORF">GTP27_11975</name>
</gene>
<evidence type="ECO:0000256" key="1">
    <source>
        <dbReference type="SAM" id="SignalP"/>
    </source>
</evidence>
<dbReference type="RefSeq" id="WP_161039406.1">
    <property type="nucleotide sequence ID" value="NZ_WWCM01000007.1"/>
</dbReference>
<organism evidence="2 3">
    <name type="scientific">Duganella qianjiadongensis</name>
    <dbReference type="NCBI Taxonomy" id="2692176"/>
    <lineage>
        <taxon>Bacteria</taxon>
        <taxon>Pseudomonadati</taxon>
        <taxon>Pseudomonadota</taxon>
        <taxon>Betaproteobacteria</taxon>
        <taxon>Burkholderiales</taxon>
        <taxon>Oxalobacteraceae</taxon>
        <taxon>Telluria group</taxon>
        <taxon>Duganella</taxon>
    </lineage>
</organism>
<sequence length="62" mass="6674">MKYLKLMPLLIAAAFAMPRAHAANNDVSPAGGSSHAALWIGISVLLLGGSQRRNEPFKRLDE</sequence>